<sequence length="167" mass="18818">MEKLTHTHELKKLKKIYIPLIAILLIVGLIGGIIIGNILFHPQNTNNNINEISNNNNTIKNISSNPTWHKIGTYNGISDDSIQINTKGSKIKIVSTAMPIKNYADNSLTTILNQGSRTVDMSQMSWNSKSAVATKTKTIEVSNSGNFEIEVSTYELEWWNIEVYEYY</sequence>
<keyword evidence="1" id="KW-1133">Transmembrane helix</keyword>
<comment type="caution">
    <text evidence="2">The sequence shown here is derived from an EMBL/GenBank/DDBJ whole genome shotgun (WGS) entry which is preliminary data.</text>
</comment>
<gene>
    <name evidence="2" type="ORF">MBBAR_1c02350</name>
</gene>
<evidence type="ECO:0000313" key="2">
    <source>
        <dbReference type="EMBL" id="OQD59827.1"/>
    </source>
</evidence>
<dbReference type="Proteomes" id="UP000191661">
    <property type="component" value="Unassembled WGS sequence"/>
</dbReference>
<reference evidence="2 3" key="1">
    <citation type="submission" date="2014-12" db="EMBL/GenBank/DDBJ databases">
        <title>Genome sequence of Methanobrevibacter arboriphilicus DH1, DSM1125.</title>
        <authorList>
            <person name="Poehlein A."/>
            <person name="Thauer R.K."/>
            <person name="Seedorf H."/>
            <person name="Daniel R."/>
        </authorList>
    </citation>
    <scope>NUCLEOTIDE SEQUENCE [LARGE SCALE GENOMIC DNA]</scope>
    <source>
        <strain evidence="2 3">DH1</strain>
    </source>
</reference>
<keyword evidence="1" id="KW-0472">Membrane</keyword>
<feature type="transmembrane region" description="Helical" evidence="1">
    <location>
        <begin position="16"/>
        <end position="40"/>
    </location>
</feature>
<name>A0A1V6N5G4_METAZ</name>
<protein>
    <submittedName>
        <fullName evidence="2">Uncharacterized protein</fullName>
    </submittedName>
</protein>
<evidence type="ECO:0000256" key="1">
    <source>
        <dbReference type="SAM" id="Phobius"/>
    </source>
</evidence>
<keyword evidence="3" id="KW-1185">Reference proteome</keyword>
<evidence type="ECO:0000313" key="3">
    <source>
        <dbReference type="Proteomes" id="UP000191661"/>
    </source>
</evidence>
<organism evidence="2 3">
    <name type="scientific">Methanobrevibacter arboriphilus JCM 13429 = DSM 1125</name>
    <dbReference type="NCBI Taxonomy" id="1300164"/>
    <lineage>
        <taxon>Archaea</taxon>
        <taxon>Methanobacteriati</taxon>
        <taxon>Methanobacteriota</taxon>
        <taxon>Methanomada group</taxon>
        <taxon>Methanobacteria</taxon>
        <taxon>Methanobacteriales</taxon>
        <taxon>Methanobacteriaceae</taxon>
        <taxon>Methanobrevibacter</taxon>
    </lineage>
</organism>
<dbReference type="EMBL" id="JXMW01000001">
    <property type="protein sequence ID" value="OQD59827.1"/>
    <property type="molecule type" value="Genomic_DNA"/>
</dbReference>
<keyword evidence="1" id="KW-0812">Transmembrane</keyword>
<dbReference type="AlphaFoldDB" id="A0A1V6N5G4"/>
<proteinExistence type="predicted"/>
<accession>A0A1V6N5G4</accession>